<dbReference type="InterPro" id="IPR036663">
    <property type="entry name" value="Fumarylacetoacetase_C_sf"/>
</dbReference>
<dbReference type="RefSeq" id="WP_241441381.1">
    <property type="nucleotide sequence ID" value="NZ_BSUJ01000001.1"/>
</dbReference>
<evidence type="ECO:0000313" key="3">
    <source>
        <dbReference type="EMBL" id="GMA21067.1"/>
    </source>
</evidence>
<evidence type="ECO:0000313" key="4">
    <source>
        <dbReference type="Proteomes" id="UP001157109"/>
    </source>
</evidence>
<feature type="domain" description="Fumarylacetoacetase-like C-terminal" evidence="2">
    <location>
        <begin position="100"/>
        <end position="259"/>
    </location>
</feature>
<evidence type="ECO:0000256" key="1">
    <source>
        <dbReference type="ARBA" id="ARBA00023239"/>
    </source>
</evidence>
<reference evidence="4" key="1">
    <citation type="journal article" date="2019" name="Int. J. Syst. Evol. Microbiol.">
        <title>The Global Catalogue of Microorganisms (GCM) 10K type strain sequencing project: providing services to taxonomists for standard genome sequencing and annotation.</title>
        <authorList>
            <consortium name="The Broad Institute Genomics Platform"/>
            <consortium name="The Broad Institute Genome Sequencing Center for Infectious Disease"/>
            <person name="Wu L."/>
            <person name="Ma J."/>
        </authorList>
    </citation>
    <scope>NUCLEOTIDE SEQUENCE [LARGE SCALE GENOMIC DNA]</scope>
    <source>
        <strain evidence="4">NBRC 105830</strain>
    </source>
</reference>
<comment type="caution">
    <text evidence="3">The sequence shown here is derived from an EMBL/GenBank/DDBJ whole genome shotgun (WGS) entry which is preliminary data.</text>
</comment>
<protein>
    <submittedName>
        <fullName evidence="3">2-keto-4-pentenoate hydratase</fullName>
    </submittedName>
</protein>
<accession>A0ABQ6HSB7</accession>
<dbReference type="InterPro" id="IPR050772">
    <property type="entry name" value="Hydratase-Decarb/MhpD_sf"/>
</dbReference>
<name>A0ABQ6HSB7_9MICO</name>
<dbReference type="InterPro" id="IPR011234">
    <property type="entry name" value="Fumarylacetoacetase-like_C"/>
</dbReference>
<gene>
    <name evidence="3" type="ORF">GCM10025862_30880</name>
</gene>
<dbReference type="PANTHER" id="PTHR30143">
    <property type="entry name" value="ACID HYDRATASE"/>
    <property type="match status" value="1"/>
</dbReference>
<organism evidence="3 4">
    <name type="scientific">Arsenicicoccus piscis</name>
    <dbReference type="NCBI Taxonomy" id="673954"/>
    <lineage>
        <taxon>Bacteria</taxon>
        <taxon>Bacillati</taxon>
        <taxon>Actinomycetota</taxon>
        <taxon>Actinomycetes</taxon>
        <taxon>Micrococcales</taxon>
        <taxon>Intrasporangiaceae</taxon>
        <taxon>Arsenicicoccus</taxon>
    </lineage>
</organism>
<dbReference type="PANTHER" id="PTHR30143:SF0">
    <property type="entry name" value="2-KETO-4-PENTENOATE HYDRATASE"/>
    <property type="match status" value="1"/>
</dbReference>
<proteinExistence type="predicted"/>
<dbReference type="SUPFAM" id="SSF56529">
    <property type="entry name" value="FAH"/>
    <property type="match status" value="1"/>
</dbReference>
<evidence type="ECO:0000259" key="2">
    <source>
        <dbReference type="Pfam" id="PF01557"/>
    </source>
</evidence>
<dbReference type="EMBL" id="BSUJ01000001">
    <property type="protein sequence ID" value="GMA21067.1"/>
    <property type="molecule type" value="Genomic_DNA"/>
</dbReference>
<dbReference type="Pfam" id="PF01557">
    <property type="entry name" value="FAA_hydrolase"/>
    <property type="match status" value="1"/>
</dbReference>
<keyword evidence="1" id="KW-0456">Lyase</keyword>
<dbReference type="Gene3D" id="3.90.850.10">
    <property type="entry name" value="Fumarylacetoacetase-like, C-terminal domain"/>
    <property type="match status" value="1"/>
</dbReference>
<sequence>MDSFARESAAQALLEAYETKIPIAPLTDTHEGMSLDDAYAIQELQTRRRLEEGRVLKGHKVCLTSAATQRQLGVDQPDHGVLFDDMFFLEHAPIEAGHYLAPKVEPEIAFVLRSPLAGPGVTVVDAIGAVDYVLLALEIIDSRIRDWRITILDTVADNASSGGLVLGSTPTRLGDVDLRLVGVNLHRNGQLVATGAGGAVLGSPINALVWLANTLGPRGVTLEAGAVVLPGSITAAQAVDPGDTVTATFSGLGSVTAQFAPAPSTSEVR</sequence>
<dbReference type="Proteomes" id="UP001157109">
    <property type="component" value="Unassembled WGS sequence"/>
</dbReference>
<keyword evidence="4" id="KW-1185">Reference proteome</keyword>